<feature type="domain" description="B30.2/SPRY" evidence="12">
    <location>
        <begin position="320"/>
        <end position="508"/>
    </location>
</feature>
<dbReference type="CDD" id="cd12891">
    <property type="entry name" value="SPRY_PRY_C-I_2"/>
    <property type="match status" value="1"/>
</dbReference>
<dbReference type="InterPro" id="IPR043136">
    <property type="entry name" value="B30.2/SPRY_sf"/>
</dbReference>
<dbReference type="PROSITE" id="PS00518">
    <property type="entry name" value="ZF_RING_1"/>
    <property type="match status" value="1"/>
</dbReference>
<dbReference type="InterPro" id="IPR003649">
    <property type="entry name" value="Bbox_C"/>
</dbReference>
<evidence type="ECO:0000256" key="9">
    <source>
        <dbReference type="SAM" id="Coils"/>
    </source>
</evidence>
<evidence type="ECO:0000313" key="13">
    <source>
        <dbReference type="Ensembl" id="ENSXETP00000065947"/>
    </source>
</evidence>
<dbReference type="InterPro" id="IPR000315">
    <property type="entry name" value="Znf_B-box"/>
</dbReference>
<dbReference type="Pfam" id="PF00643">
    <property type="entry name" value="zf-B_box"/>
    <property type="match status" value="1"/>
</dbReference>
<dbReference type="AlphaFoldDB" id="A0A6I8Q8R7"/>
<keyword evidence="4" id="KW-0833">Ubl conjugation pathway</keyword>
<reference evidence="13" key="1">
    <citation type="journal article" date="2010" name="Science">
        <title>The genome of the Western clawed frog Xenopus tropicalis.</title>
        <authorList>
            <person name="Hellsten U."/>
            <person name="Harland R.M."/>
            <person name="Gilchrist M.J."/>
            <person name="Hendrix D."/>
            <person name="Jurka J."/>
            <person name="Kapitonov V."/>
            <person name="Ovcharenko I."/>
            <person name="Putnam N.H."/>
            <person name="Shu S."/>
            <person name="Taher L."/>
            <person name="Blitz I.L."/>
            <person name="Blumberg B."/>
            <person name="Dichmann D.S."/>
            <person name="Dubchak I."/>
            <person name="Amaya E."/>
            <person name="Detter J.C."/>
            <person name="Fletcher R."/>
            <person name="Gerhard D.S."/>
            <person name="Goodstein D."/>
            <person name="Graves T."/>
            <person name="Grigoriev I.V."/>
            <person name="Grimwood J."/>
            <person name="Kawashima T."/>
            <person name="Lindquist E."/>
            <person name="Lucas S.M."/>
            <person name="Mead P.E."/>
            <person name="Mitros T."/>
            <person name="Ogino H."/>
            <person name="Ohta Y."/>
            <person name="Poliakov A.V."/>
            <person name="Pollet N."/>
            <person name="Robert J."/>
            <person name="Salamov A."/>
            <person name="Sater A.K."/>
            <person name="Schmutz J."/>
            <person name="Terry A."/>
            <person name="Vize P.D."/>
            <person name="Warren W.C."/>
            <person name="Wells D."/>
            <person name="Wills A."/>
            <person name="Wilson R.K."/>
            <person name="Zimmerman L.B."/>
            <person name="Zorn A.M."/>
            <person name="Grainger R."/>
            <person name="Grammer T."/>
            <person name="Khokha M.K."/>
            <person name="Richardson P.M."/>
            <person name="Rokhsar D.S."/>
        </authorList>
    </citation>
    <scope>NUCLEOTIDE SEQUENCE [LARGE SCALE GENOMIC DNA]</scope>
    <source>
        <strain evidence="13">Nigerian</strain>
    </source>
</reference>
<dbReference type="Gene3D" id="2.60.120.920">
    <property type="match status" value="1"/>
</dbReference>
<dbReference type="PANTHER" id="PTHR25465:SF71">
    <property type="entry name" value="E3 UBIQUITIN-PROTEIN LIGASE TRIM39-LIKE"/>
    <property type="match status" value="1"/>
</dbReference>
<keyword evidence="1" id="KW-0399">Innate immunity</keyword>
<dbReference type="InterPro" id="IPR017907">
    <property type="entry name" value="Znf_RING_CS"/>
</dbReference>
<dbReference type="PROSITE" id="PS50119">
    <property type="entry name" value="ZF_BBOX"/>
    <property type="match status" value="1"/>
</dbReference>
<proteinExistence type="predicted"/>
<dbReference type="SMART" id="SM00449">
    <property type="entry name" value="SPRY"/>
    <property type="match status" value="1"/>
</dbReference>
<dbReference type="InterPro" id="IPR027370">
    <property type="entry name" value="Znf-RING_euk"/>
</dbReference>
<name>A0A6I8Q8R7_XENTR</name>
<evidence type="ECO:0000256" key="1">
    <source>
        <dbReference type="ARBA" id="ARBA00022588"/>
    </source>
</evidence>
<dbReference type="SMART" id="SM00336">
    <property type="entry name" value="BBOX"/>
    <property type="match status" value="1"/>
</dbReference>
<evidence type="ECO:0000256" key="7">
    <source>
        <dbReference type="ARBA" id="ARBA00023054"/>
    </source>
</evidence>
<dbReference type="SUPFAM" id="SSF49899">
    <property type="entry name" value="Concanavalin A-like lectins/glucanases"/>
    <property type="match status" value="1"/>
</dbReference>
<dbReference type="Ensembl" id="ENSXETT00000097957">
    <property type="protein sequence ID" value="ENSXETP00000065947"/>
    <property type="gene ID" value="ENSXETG00000034483"/>
</dbReference>
<feature type="domain" description="B box-type" evidence="11">
    <location>
        <begin position="131"/>
        <end position="167"/>
    </location>
</feature>
<feature type="coiled-coil region" evidence="9">
    <location>
        <begin position="168"/>
        <end position="274"/>
    </location>
</feature>
<dbReference type="PRINTS" id="PR01407">
    <property type="entry name" value="BUTYPHLNCDUF"/>
</dbReference>
<dbReference type="InterPro" id="IPR006574">
    <property type="entry name" value="PRY"/>
</dbReference>
<evidence type="ECO:0000256" key="2">
    <source>
        <dbReference type="ARBA" id="ARBA00022723"/>
    </source>
</evidence>
<keyword evidence="2" id="KW-0479">Metal-binding</keyword>
<accession>A0A6I8Q8R7</accession>
<sequence length="508" mass="57328">MSLTVTKDYTSLYELNCSICLSIYKDPVTLPCGHHFCQQCIESALDAQEQHGLFTCPECRAENIAEQFLSTPSEKEETGIFCTYCIHSAVPAIKTCLHCEASLCVNHVRVHSKSEEHVLMEPTTSLGYRKCSIHKKVLEYYCSEHAVCICVSCCLAGEHRGHKVMLLAEGVEQKKEKLRNVLRNLNLEMENTEQGLQSLQDNKSKVQDKATREMERATSIFKDIRDQLESLEKQVLSDISKEQEQVLCQVSKLIQEQEIVKDKLTKKISHIEELCNMADPLTVLCDEEQGDNVDIRAGYYMFHAAQLLNKDLFSEILLTGLACIATELNIKVYGQEATGLTLDTNTAGIFVSISGDMKLATWSDLSCYPETPQRFEHNQVLSVLSFNSGRHYWDVEGPIGRGWGIGVAYPSITRAGQQSRFGYNSKSWALCGVNNSYSVRHNSQRISLPHYPSCHRIRVSLNYEGGRLMFYEMSNPIKLLYIFKATFTEPLHAAFWVGRADGSVCIKN</sequence>
<protein>
    <submittedName>
        <fullName evidence="13">Uncharacterized protein</fullName>
    </submittedName>
</protein>
<evidence type="ECO:0000256" key="8">
    <source>
        <dbReference type="PROSITE-ProRule" id="PRU00024"/>
    </source>
</evidence>
<keyword evidence="7 9" id="KW-0175">Coiled coil</keyword>
<dbReference type="GO" id="GO:0005737">
    <property type="term" value="C:cytoplasm"/>
    <property type="evidence" value="ECO:0007669"/>
    <property type="project" value="UniProtKB-ARBA"/>
</dbReference>
<evidence type="ECO:0000256" key="4">
    <source>
        <dbReference type="ARBA" id="ARBA00022786"/>
    </source>
</evidence>
<dbReference type="InterPro" id="IPR013083">
    <property type="entry name" value="Znf_RING/FYVE/PHD"/>
</dbReference>
<evidence type="ECO:0000256" key="3">
    <source>
        <dbReference type="ARBA" id="ARBA00022771"/>
    </source>
</evidence>
<evidence type="ECO:0000256" key="5">
    <source>
        <dbReference type="ARBA" id="ARBA00022833"/>
    </source>
</evidence>
<dbReference type="Gene3D" id="3.30.40.10">
    <property type="entry name" value="Zinc/RING finger domain, C3HC4 (zinc finger)"/>
    <property type="match status" value="1"/>
</dbReference>
<evidence type="ECO:0000259" key="10">
    <source>
        <dbReference type="PROSITE" id="PS50089"/>
    </source>
</evidence>
<organism evidence="13">
    <name type="scientific">Xenopus tropicalis</name>
    <name type="common">Western clawed frog</name>
    <name type="synonym">Silurana tropicalis</name>
    <dbReference type="NCBI Taxonomy" id="8364"/>
    <lineage>
        <taxon>Eukaryota</taxon>
        <taxon>Metazoa</taxon>
        <taxon>Chordata</taxon>
        <taxon>Craniata</taxon>
        <taxon>Vertebrata</taxon>
        <taxon>Euteleostomi</taxon>
        <taxon>Amphibia</taxon>
        <taxon>Batrachia</taxon>
        <taxon>Anura</taxon>
        <taxon>Pipoidea</taxon>
        <taxon>Pipidae</taxon>
        <taxon>Xenopodinae</taxon>
        <taxon>Xenopus</taxon>
        <taxon>Silurana</taxon>
    </lineage>
</organism>
<dbReference type="PROSITE" id="PS50089">
    <property type="entry name" value="ZF_RING_2"/>
    <property type="match status" value="1"/>
</dbReference>
<dbReference type="InterPro" id="IPR003879">
    <property type="entry name" value="Butyrophylin_SPRY"/>
</dbReference>
<keyword evidence="3 8" id="KW-0863">Zinc-finger</keyword>
<dbReference type="Pfam" id="PF00622">
    <property type="entry name" value="SPRY"/>
    <property type="match status" value="1"/>
</dbReference>
<evidence type="ECO:0000256" key="6">
    <source>
        <dbReference type="ARBA" id="ARBA00022859"/>
    </source>
</evidence>
<dbReference type="GO" id="GO:0045087">
    <property type="term" value="P:innate immune response"/>
    <property type="evidence" value="ECO:0007669"/>
    <property type="project" value="UniProtKB-KW"/>
</dbReference>
<dbReference type="Pfam" id="PF13445">
    <property type="entry name" value="zf-RING_UBOX"/>
    <property type="match status" value="1"/>
</dbReference>
<dbReference type="GO" id="GO:0008270">
    <property type="term" value="F:zinc ion binding"/>
    <property type="evidence" value="ECO:0007669"/>
    <property type="project" value="UniProtKB-KW"/>
</dbReference>
<keyword evidence="6" id="KW-0391">Immunity</keyword>
<dbReference type="InParanoid" id="A0A6I8Q8R7"/>
<dbReference type="SMART" id="SM00589">
    <property type="entry name" value="PRY"/>
    <property type="match status" value="1"/>
</dbReference>
<dbReference type="InterPro" id="IPR001870">
    <property type="entry name" value="B30.2/SPRY"/>
</dbReference>
<feature type="domain" description="RING-type" evidence="10">
    <location>
        <begin position="17"/>
        <end position="60"/>
    </location>
</feature>
<dbReference type="InterPro" id="IPR001841">
    <property type="entry name" value="Znf_RING"/>
</dbReference>
<keyword evidence="5" id="KW-0862">Zinc</keyword>
<evidence type="ECO:0000259" key="12">
    <source>
        <dbReference type="PROSITE" id="PS50188"/>
    </source>
</evidence>
<dbReference type="InterPro" id="IPR051051">
    <property type="entry name" value="E3_ubiq-ligase_TRIM/RNF"/>
</dbReference>
<evidence type="ECO:0000259" key="11">
    <source>
        <dbReference type="PROSITE" id="PS50119"/>
    </source>
</evidence>
<reference evidence="13" key="2">
    <citation type="submission" date="2020-05" db="UniProtKB">
        <authorList>
            <consortium name="Ensembl"/>
        </authorList>
    </citation>
    <scope>IDENTIFICATION</scope>
</reference>
<dbReference type="SUPFAM" id="SSF57850">
    <property type="entry name" value="RING/U-box"/>
    <property type="match status" value="1"/>
</dbReference>
<dbReference type="InterPro" id="IPR013320">
    <property type="entry name" value="ConA-like_dom_sf"/>
</dbReference>
<dbReference type="SUPFAM" id="SSF57845">
    <property type="entry name" value="B-box zinc-binding domain"/>
    <property type="match status" value="1"/>
</dbReference>
<dbReference type="CDD" id="cd19769">
    <property type="entry name" value="Bbox2_TRIM16-like"/>
    <property type="match status" value="1"/>
</dbReference>
<dbReference type="PANTHER" id="PTHR25465">
    <property type="entry name" value="B-BOX DOMAIN CONTAINING"/>
    <property type="match status" value="1"/>
</dbReference>
<dbReference type="InterPro" id="IPR003877">
    <property type="entry name" value="SPRY_dom"/>
</dbReference>
<dbReference type="Gene3D" id="3.30.160.60">
    <property type="entry name" value="Classic Zinc Finger"/>
    <property type="match status" value="1"/>
</dbReference>
<dbReference type="SMART" id="SM00184">
    <property type="entry name" value="RING"/>
    <property type="match status" value="1"/>
</dbReference>
<dbReference type="GeneTree" id="ENSGT01030000234583"/>
<dbReference type="Gene3D" id="4.10.830.40">
    <property type="match status" value="1"/>
</dbReference>
<dbReference type="PROSITE" id="PS50188">
    <property type="entry name" value="B302_SPRY"/>
    <property type="match status" value="1"/>
</dbReference>
<dbReference type="SMART" id="SM00502">
    <property type="entry name" value="BBC"/>
    <property type="match status" value="1"/>
</dbReference>